<evidence type="ECO:0008006" key="4">
    <source>
        <dbReference type="Google" id="ProtNLM"/>
    </source>
</evidence>
<reference evidence="3" key="1">
    <citation type="submission" date="2016-11" db="EMBL/GenBank/DDBJ databases">
        <authorList>
            <person name="Varghese N."/>
            <person name="Submissions S."/>
        </authorList>
    </citation>
    <scope>NUCLEOTIDE SEQUENCE [LARGE SCALE GENOMIC DNA]</scope>
    <source>
        <strain evidence="3">DSM 10124</strain>
    </source>
</reference>
<evidence type="ECO:0000313" key="3">
    <source>
        <dbReference type="Proteomes" id="UP000184423"/>
    </source>
</evidence>
<feature type="transmembrane region" description="Helical" evidence="1">
    <location>
        <begin position="59"/>
        <end position="81"/>
    </location>
</feature>
<dbReference type="AlphaFoldDB" id="A0A1M5A618"/>
<keyword evidence="1" id="KW-1133">Transmembrane helix</keyword>
<dbReference type="RefSeq" id="WP_027308781.1">
    <property type="nucleotide sequence ID" value="NZ_FQVG01000047.1"/>
</dbReference>
<evidence type="ECO:0000313" key="2">
    <source>
        <dbReference type="EMBL" id="SHF25594.1"/>
    </source>
</evidence>
<keyword evidence="1" id="KW-0472">Membrane</keyword>
<sequence length="87" mass="9993">MQYLIFPICILIGALTSFVLWKISKSIKLPFIFSVLIVVFGVFLIIKAKTMPTEGFRDLAYILNAIMLFLISIGMWIQLIIVKVRKK</sequence>
<dbReference type="EMBL" id="FQVG01000047">
    <property type="protein sequence ID" value="SHF25594.1"/>
    <property type="molecule type" value="Genomic_DNA"/>
</dbReference>
<protein>
    <recommendedName>
        <fullName evidence="4">YesK-like protein</fullName>
    </recommendedName>
</protein>
<organism evidence="2 3">
    <name type="scientific">Caloramator proteoclasticus DSM 10124</name>
    <dbReference type="NCBI Taxonomy" id="1121262"/>
    <lineage>
        <taxon>Bacteria</taxon>
        <taxon>Bacillati</taxon>
        <taxon>Bacillota</taxon>
        <taxon>Clostridia</taxon>
        <taxon>Eubacteriales</taxon>
        <taxon>Clostridiaceae</taxon>
        <taxon>Caloramator</taxon>
    </lineage>
</organism>
<keyword evidence="1" id="KW-0812">Transmembrane</keyword>
<name>A0A1M5A618_9CLOT</name>
<keyword evidence="3" id="KW-1185">Reference proteome</keyword>
<feature type="transmembrane region" description="Helical" evidence="1">
    <location>
        <begin position="5"/>
        <end position="23"/>
    </location>
</feature>
<gene>
    <name evidence="2" type="ORF">SAMN02746091_02107</name>
</gene>
<dbReference type="Proteomes" id="UP000184423">
    <property type="component" value="Unassembled WGS sequence"/>
</dbReference>
<proteinExistence type="predicted"/>
<evidence type="ECO:0000256" key="1">
    <source>
        <dbReference type="SAM" id="Phobius"/>
    </source>
</evidence>
<feature type="transmembrane region" description="Helical" evidence="1">
    <location>
        <begin position="29"/>
        <end position="47"/>
    </location>
</feature>
<accession>A0A1M5A618</accession>